<dbReference type="STRING" id="5288.A0A5C5FQW3"/>
<dbReference type="Pfam" id="PF13417">
    <property type="entry name" value="GST_N_3"/>
    <property type="match status" value="1"/>
</dbReference>
<gene>
    <name evidence="2" type="ORF">DMC30DRAFT_451980</name>
</gene>
<dbReference type="EMBL" id="SOZI01000104">
    <property type="protein sequence ID" value="TNY19203.1"/>
    <property type="molecule type" value="Genomic_DNA"/>
</dbReference>
<dbReference type="OrthoDB" id="4951845at2759"/>
<comment type="caution">
    <text evidence="2">The sequence shown here is derived from an EMBL/GenBank/DDBJ whole genome shotgun (WGS) entry which is preliminary data.</text>
</comment>
<dbReference type="SUPFAM" id="SSF52833">
    <property type="entry name" value="Thioredoxin-like"/>
    <property type="match status" value="1"/>
</dbReference>
<keyword evidence="3" id="KW-1185">Reference proteome</keyword>
<dbReference type="InterPro" id="IPR050983">
    <property type="entry name" value="GST_Omega/HSP26"/>
</dbReference>
<reference evidence="2 3" key="1">
    <citation type="submission" date="2019-03" db="EMBL/GenBank/DDBJ databases">
        <title>Rhodosporidium diobovatum UCD-FST 08-225 genome sequencing, assembly, and annotation.</title>
        <authorList>
            <person name="Fakankun I.U."/>
            <person name="Fristensky B."/>
            <person name="Levin D.B."/>
        </authorList>
    </citation>
    <scope>NUCLEOTIDE SEQUENCE [LARGE SCALE GENOMIC DNA]</scope>
    <source>
        <strain evidence="2 3">UCD-FST 08-225</strain>
    </source>
</reference>
<protein>
    <recommendedName>
        <fullName evidence="1">GST N-terminal domain-containing protein</fullName>
    </recommendedName>
</protein>
<evidence type="ECO:0000313" key="2">
    <source>
        <dbReference type="EMBL" id="TNY19203.1"/>
    </source>
</evidence>
<dbReference type="InterPro" id="IPR004045">
    <property type="entry name" value="Glutathione_S-Trfase_N"/>
</dbReference>
<dbReference type="PANTHER" id="PTHR43968">
    <property type="match status" value="1"/>
</dbReference>
<dbReference type="Proteomes" id="UP000311382">
    <property type="component" value="Unassembled WGS sequence"/>
</dbReference>
<dbReference type="PROSITE" id="PS50404">
    <property type="entry name" value="GST_NTER"/>
    <property type="match status" value="1"/>
</dbReference>
<dbReference type="InterPro" id="IPR036249">
    <property type="entry name" value="Thioredoxin-like_sf"/>
</dbReference>
<dbReference type="PANTHER" id="PTHR43968:SF6">
    <property type="entry name" value="GLUTATHIONE S-TRANSFERASE OMEGA"/>
    <property type="match status" value="1"/>
</dbReference>
<proteinExistence type="predicted"/>
<dbReference type="AlphaFoldDB" id="A0A5C5FQW3"/>
<dbReference type="GO" id="GO:0005737">
    <property type="term" value="C:cytoplasm"/>
    <property type="evidence" value="ECO:0007669"/>
    <property type="project" value="TreeGrafter"/>
</dbReference>
<feature type="domain" description="GST N-terminal" evidence="1">
    <location>
        <begin position="11"/>
        <end position="92"/>
    </location>
</feature>
<dbReference type="Gene3D" id="3.40.30.10">
    <property type="entry name" value="Glutaredoxin"/>
    <property type="match status" value="1"/>
</dbReference>
<evidence type="ECO:0000259" key="1">
    <source>
        <dbReference type="PROSITE" id="PS50404"/>
    </source>
</evidence>
<dbReference type="Gene3D" id="1.20.1050.10">
    <property type="match status" value="1"/>
</dbReference>
<organism evidence="2 3">
    <name type="scientific">Rhodotorula diobovata</name>
    <dbReference type="NCBI Taxonomy" id="5288"/>
    <lineage>
        <taxon>Eukaryota</taxon>
        <taxon>Fungi</taxon>
        <taxon>Dikarya</taxon>
        <taxon>Basidiomycota</taxon>
        <taxon>Pucciniomycotina</taxon>
        <taxon>Microbotryomycetes</taxon>
        <taxon>Sporidiobolales</taxon>
        <taxon>Sporidiobolaceae</taxon>
        <taxon>Rhodotorula</taxon>
    </lineage>
</organism>
<evidence type="ECO:0000313" key="3">
    <source>
        <dbReference type="Proteomes" id="UP000311382"/>
    </source>
</evidence>
<accession>A0A5C5FQW3</accession>
<sequence length="261" mass="29823">MRPIKLYDLVAQKGRSLPFFSPACMRVRLSLLTKGVPFEVVEVTYHDLRFIWKDRLGVDKATAPIIEREDGSYLMESLDIAKWLDEAFPDRPNLFLPEASLPVDVASAEYADALKRGESFEGTREALFKPLFRLFAPHIVKTFDEETARYWTSDARLGAGVWQSISSQTLDDEAKIRKDAQHLLKELSDRHLSEGRRFFASPTKPGYDDFALVGVCRLLNAASTQLADEVFQQPASGGWSQWLERMYELYPMKDVRARDPK</sequence>
<name>A0A5C5FQW3_9BASI</name>